<dbReference type="OrthoDB" id="1861835at2759"/>
<comment type="caution">
    <text evidence="7">The sequence shown here is derived from an EMBL/GenBank/DDBJ whole genome shotgun (WGS) entry which is preliminary data.</text>
</comment>
<reference evidence="8" key="1">
    <citation type="journal article" date="2020" name="Nat. Commun.">
        <title>Genome sequence of the cluster root forming white lupin.</title>
        <authorList>
            <person name="Hufnagel B."/>
            <person name="Marques A."/>
            <person name="Soriano A."/>
            <person name="Marques L."/>
            <person name="Divol F."/>
            <person name="Doumas P."/>
            <person name="Sallet E."/>
            <person name="Mancinotti D."/>
            <person name="Carrere S."/>
            <person name="Marande W."/>
            <person name="Arribat S."/>
            <person name="Keller J."/>
            <person name="Huneau C."/>
            <person name="Blein T."/>
            <person name="Aime D."/>
            <person name="Laguerre M."/>
            <person name="Taylor J."/>
            <person name="Schubert V."/>
            <person name="Nelson M."/>
            <person name="Geu-Flores F."/>
            <person name="Crespi M."/>
            <person name="Gallardo-Guerrero K."/>
            <person name="Delaux P.-M."/>
            <person name="Salse J."/>
            <person name="Berges H."/>
            <person name="Guyot R."/>
            <person name="Gouzy J."/>
            <person name="Peret B."/>
        </authorList>
    </citation>
    <scope>NUCLEOTIDE SEQUENCE [LARGE SCALE GENOMIC DNA]</scope>
    <source>
        <strain evidence="8">cv. Amiga</strain>
    </source>
</reference>
<name>A0A6A4P0I6_LUPAL</name>
<protein>
    <submittedName>
        <fullName evidence="7">Uncharacterized protein</fullName>
    </submittedName>
</protein>
<dbReference type="GO" id="GO:0012505">
    <property type="term" value="C:endomembrane system"/>
    <property type="evidence" value="ECO:0007669"/>
    <property type="project" value="UniProtKB-SubCell"/>
</dbReference>
<dbReference type="Pfam" id="PF06749">
    <property type="entry name" value="DUF1218"/>
    <property type="match status" value="1"/>
</dbReference>
<proteinExistence type="inferred from homology"/>
<organism evidence="7 8">
    <name type="scientific">Lupinus albus</name>
    <name type="common">White lupine</name>
    <name type="synonym">Lupinus termis</name>
    <dbReference type="NCBI Taxonomy" id="3870"/>
    <lineage>
        <taxon>Eukaryota</taxon>
        <taxon>Viridiplantae</taxon>
        <taxon>Streptophyta</taxon>
        <taxon>Embryophyta</taxon>
        <taxon>Tracheophyta</taxon>
        <taxon>Spermatophyta</taxon>
        <taxon>Magnoliopsida</taxon>
        <taxon>eudicotyledons</taxon>
        <taxon>Gunneridae</taxon>
        <taxon>Pentapetalae</taxon>
        <taxon>rosids</taxon>
        <taxon>fabids</taxon>
        <taxon>Fabales</taxon>
        <taxon>Fabaceae</taxon>
        <taxon>Papilionoideae</taxon>
        <taxon>50 kb inversion clade</taxon>
        <taxon>genistoids sensu lato</taxon>
        <taxon>core genistoids</taxon>
        <taxon>Genisteae</taxon>
        <taxon>Lupinus</taxon>
    </lineage>
</organism>
<gene>
    <name evidence="7" type="ORF">Lalb_Chr18g0058921</name>
</gene>
<keyword evidence="2" id="KW-0812">Transmembrane</keyword>
<sequence length="277" mass="30760">MNCISIELKKLPQRMAVTHADLEPNRTKTDLSSKTGAFLMVLTILLGLSCFILCLIAEATRSEVTWMSKNEKGKEVKSECVYNGSGKVPLICATSAFFGLAIGMVIEHTYMLIAVRKLSPALLEWDSYSASTKSLTLQAGFFFITTWICFAVGEILLLGGLSVESGHLKNWSKPRSECYSIREGLFCSAGVFALTSVFLASGLYLTALRVQRMLEELVLIRREVLEASSFYASPPRSPQSQRHITTVARENPTTRGNHNDHLLSLFPTPFNKTYNFV</sequence>
<dbReference type="AlphaFoldDB" id="A0A6A4P0I6"/>
<keyword evidence="8" id="KW-1185">Reference proteome</keyword>
<accession>A0A6A4P0I6</accession>
<evidence type="ECO:0000256" key="3">
    <source>
        <dbReference type="ARBA" id="ARBA00022729"/>
    </source>
</evidence>
<keyword evidence="3" id="KW-0732">Signal</keyword>
<keyword evidence="4" id="KW-1133">Transmembrane helix</keyword>
<evidence type="ECO:0000256" key="2">
    <source>
        <dbReference type="ARBA" id="ARBA00022692"/>
    </source>
</evidence>
<evidence type="ECO:0000256" key="5">
    <source>
        <dbReference type="ARBA" id="ARBA00023136"/>
    </source>
</evidence>
<dbReference type="EMBL" id="WOCE01000018">
    <property type="protein sequence ID" value="KAE9594920.1"/>
    <property type="molecule type" value="Genomic_DNA"/>
</dbReference>
<dbReference type="PANTHER" id="PTHR31769">
    <property type="entry name" value="OS07G0462200 PROTEIN-RELATED"/>
    <property type="match status" value="1"/>
</dbReference>
<comment type="similarity">
    <text evidence="6">Belongs to the DESIGUAL family.</text>
</comment>
<evidence type="ECO:0000313" key="7">
    <source>
        <dbReference type="EMBL" id="KAE9594920.1"/>
    </source>
</evidence>
<keyword evidence="5" id="KW-0472">Membrane</keyword>
<evidence type="ECO:0000256" key="6">
    <source>
        <dbReference type="ARBA" id="ARBA00029467"/>
    </source>
</evidence>
<comment type="subcellular location">
    <subcellularLocation>
        <location evidence="1">Endomembrane system</location>
        <topology evidence="1">Multi-pass membrane protein</topology>
    </subcellularLocation>
</comment>
<dbReference type="InterPro" id="IPR052222">
    <property type="entry name" value="DESIGUAL"/>
</dbReference>
<evidence type="ECO:0000256" key="4">
    <source>
        <dbReference type="ARBA" id="ARBA00022989"/>
    </source>
</evidence>
<evidence type="ECO:0000313" key="8">
    <source>
        <dbReference type="Proteomes" id="UP000447434"/>
    </source>
</evidence>
<dbReference type="InterPro" id="IPR009606">
    <property type="entry name" value="DEAL/Modifying_wall_lignin1/2"/>
</dbReference>
<dbReference type="Proteomes" id="UP000447434">
    <property type="component" value="Chromosome 18"/>
</dbReference>
<evidence type="ECO:0000256" key="1">
    <source>
        <dbReference type="ARBA" id="ARBA00004127"/>
    </source>
</evidence>